<dbReference type="RefSeq" id="WP_263722662.1">
    <property type="nucleotide sequence ID" value="NZ_JAOWLA010000015.1"/>
</dbReference>
<dbReference type="Proteomes" id="UP001652503">
    <property type="component" value="Unassembled WGS sequence"/>
</dbReference>
<comment type="caution">
    <text evidence="1">The sequence shown here is derived from an EMBL/GenBank/DDBJ whole genome shotgun (WGS) entry which is preliminary data.</text>
</comment>
<reference evidence="1 2" key="1">
    <citation type="submission" date="2022-10" db="EMBL/GenBank/DDBJ databases">
        <title>Defluviimonas sp. nov., isolated from ocean surface water.</title>
        <authorList>
            <person name="He W."/>
            <person name="Wang L."/>
            <person name="Zhang D.-F."/>
        </authorList>
    </citation>
    <scope>NUCLEOTIDE SEQUENCE [LARGE SCALE GENOMIC DNA]</scope>
    <source>
        <strain evidence="1 2">WL0075</strain>
    </source>
</reference>
<dbReference type="InterPro" id="IPR053714">
    <property type="entry name" value="Iso_Racemase_Enz_sf"/>
</dbReference>
<protein>
    <submittedName>
        <fullName evidence="1">Aspartate/glutamate racemase family protein</fullName>
    </submittedName>
</protein>
<dbReference type="PIRSF" id="PIRSF015736">
    <property type="entry name" value="MI"/>
    <property type="match status" value="1"/>
</dbReference>
<accession>A0ABT2Z4Q9</accession>
<sequence>MTVETKMIEHLPFTTERVIAARARIGVIVLATDYTLEHELRQMITLPGVDVYHARIANSPQITPETLRAMLPLITSTANLILPGDTLDVLAFACTSASIVLGTETVAENLKAAKPGAATTNPAFAAFNAFRALGAKRIALLTPYSRAVNDFVQRSVEEAGFEVPVFGSFNEPHDPTVASIDTPSLKAAIARITEGNDVDAVFISCTSVRIAASVAAIEAELGVPVTSSNHALAWHCLRLAGVTDKMPQHGRLFTV</sequence>
<proteinExistence type="predicted"/>
<dbReference type="InterPro" id="IPR026286">
    <property type="entry name" value="MaiA/AMDase"/>
</dbReference>
<dbReference type="PANTHER" id="PTHR40267:SF1">
    <property type="entry name" value="BLR3294 PROTEIN"/>
    <property type="match status" value="1"/>
</dbReference>
<dbReference type="EMBL" id="JAOWLA010000015">
    <property type="protein sequence ID" value="MCV2866130.1"/>
    <property type="molecule type" value="Genomic_DNA"/>
</dbReference>
<dbReference type="Gene3D" id="3.40.50.12500">
    <property type="match status" value="1"/>
</dbReference>
<organism evidence="1 2">
    <name type="scientific">Albidovulum sediminicola</name>
    <dbReference type="NCBI Taxonomy" id="2984331"/>
    <lineage>
        <taxon>Bacteria</taxon>
        <taxon>Pseudomonadati</taxon>
        <taxon>Pseudomonadota</taxon>
        <taxon>Alphaproteobacteria</taxon>
        <taxon>Rhodobacterales</taxon>
        <taxon>Paracoccaceae</taxon>
        <taxon>Albidovulum</taxon>
    </lineage>
</organism>
<keyword evidence="2" id="KW-1185">Reference proteome</keyword>
<evidence type="ECO:0000313" key="1">
    <source>
        <dbReference type="EMBL" id="MCV2866130.1"/>
    </source>
</evidence>
<name>A0ABT2Z4Q9_9RHOB</name>
<dbReference type="PANTHER" id="PTHR40267">
    <property type="entry name" value="BLR3294 PROTEIN"/>
    <property type="match status" value="1"/>
</dbReference>
<dbReference type="Pfam" id="PF17645">
    <property type="entry name" value="Amdase"/>
    <property type="match status" value="1"/>
</dbReference>
<gene>
    <name evidence="1" type="ORF">OE647_15505</name>
</gene>
<evidence type="ECO:0000313" key="2">
    <source>
        <dbReference type="Proteomes" id="UP001652503"/>
    </source>
</evidence>